<gene>
    <name evidence="4" type="ORF">BU14_0105s0018</name>
</gene>
<keyword evidence="3" id="KW-0934">Plastid</keyword>
<name>A0A1X6PCF4_PORUM</name>
<dbReference type="Gene3D" id="2.40.50.140">
    <property type="entry name" value="Nucleic acid-binding proteins"/>
    <property type="match status" value="1"/>
</dbReference>
<dbReference type="AlphaFoldDB" id="A0A1X6PCF4"/>
<evidence type="ECO:0000256" key="2">
    <source>
        <dbReference type="ARBA" id="ARBA00022528"/>
    </source>
</evidence>
<evidence type="ECO:0000313" key="4">
    <source>
        <dbReference type="EMBL" id="OSX78599.1"/>
    </source>
</evidence>
<organism evidence="4 5">
    <name type="scientific">Porphyra umbilicalis</name>
    <name type="common">Purple laver</name>
    <name type="synonym">Red alga</name>
    <dbReference type="NCBI Taxonomy" id="2786"/>
    <lineage>
        <taxon>Eukaryota</taxon>
        <taxon>Rhodophyta</taxon>
        <taxon>Bangiophyceae</taxon>
        <taxon>Bangiales</taxon>
        <taxon>Bangiaceae</taxon>
        <taxon>Porphyra</taxon>
    </lineage>
</organism>
<sequence>MAAGNAGGNSRTAPFIKLSDCGSYAGKFVVVAGPVTAVAEDGYTVGNCLRVVPMDVTDEVQVEHNVLLVGELDSTGSTLAEKRMCTMLGPNFDVDVYNRTADVTCLPNFKHLFS</sequence>
<dbReference type="GO" id="GO:0009507">
    <property type="term" value="C:chloroplast"/>
    <property type="evidence" value="ECO:0007669"/>
    <property type="project" value="UniProtKB-SubCell"/>
</dbReference>
<evidence type="ECO:0000256" key="1">
    <source>
        <dbReference type="ARBA" id="ARBA00004229"/>
    </source>
</evidence>
<dbReference type="Proteomes" id="UP000218209">
    <property type="component" value="Unassembled WGS sequence"/>
</dbReference>
<keyword evidence="5" id="KW-1185">Reference proteome</keyword>
<dbReference type="InterPro" id="IPR012340">
    <property type="entry name" value="NA-bd_OB-fold"/>
</dbReference>
<evidence type="ECO:0008006" key="6">
    <source>
        <dbReference type="Google" id="ProtNLM"/>
    </source>
</evidence>
<protein>
    <recommendedName>
        <fullName evidence="6">Replication factor A protein 3</fullName>
    </recommendedName>
</protein>
<reference evidence="4 5" key="1">
    <citation type="submission" date="2017-03" db="EMBL/GenBank/DDBJ databases">
        <title>WGS assembly of Porphyra umbilicalis.</title>
        <authorList>
            <person name="Brawley S.H."/>
            <person name="Blouin N.A."/>
            <person name="Ficko-Blean E."/>
            <person name="Wheeler G.L."/>
            <person name="Lohr M."/>
            <person name="Goodson H.V."/>
            <person name="Jenkins J.W."/>
            <person name="Blaby-Haas C.E."/>
            <person name="Helliwell K.E."/>
            <person name="Chan C."/>
            <person name="Marriage T."/>
            <person name="Bhattacharya D."/>
            <person name="Klein A.S."/>
            <person name="Badis Y."/>
            <person name="Brodie J."/>
            <person name="Cao Y."/>
            <person name="Collen J."/>
            <person name="Dittami S.M."/>
            <person name="Gachon C.M."/>
            <person name="Green B.R."/>
            <person name="Karpowicz S."/>
            <person name="Kim J.W."/>
            <person name="Kudahl U."/>
            <person name="Lin S."/>
            <person name="Michel G."/>
            <person name="Mittag M."/>
            <person name="Olson B.J."/>
            <person name="Pangilinan J."/>
            <person name="Peng Y."/>
            <person name="Qiu H."/>
            <person name="Shu S."/>
            <person name="Singer J.T."/>
            <person name="Smith A.G."/>
            <person name="Sprecher B.N."/>
            <person name="Wagner V."/>
            <person name="Wang W."/>
            <person name="Wang Z.-Y."/>
            <person name="Yan J."/>
            <person name="Yarish C."/>
            <person name="Zoeuner-Riek S."/>
            <person name="Zhuang Y."/>
            <person name="Zou Y."/>
            <person name="Lindquist E.A."/>
            <person name="Grimwood J."/>
            <person name="Barry K."/>
            <person name="Rokhsar D.S."/>
            <person name="Schmutz J."/>
            <person name="Stiller J.W."/>
            <person name="Grossman A.R."/>
            <person name="Prochnik S.E."/>
        </authorList>
    </citation>
    <scope>NUCLEOTIDE SEQUENCE [LARGE SCALE GENOMIC DNA]</scope>
    <source>
        <strain evidence="4">4086291</strain>
    </source>
</reference>
<comment type="subcellular location">
    <subcellularLocation>
        <location evidence="1">Plastid</location>
        <location evidence="1">Chloroplast</location>
    </subcellularLocation>
</comment>
<keyword evidence="2" id="KW-0150">Chloroplast</keyword>
<evidence type="ECO:0000313" key="5">
    <source>
        <dbReference type="Proteomes" id="UP000218209"/>
    </source>
</evidence>
<evidence type="ECO:0000256" key="3">
    <source>
        <dbReference type="ARBA" id="ARBA00022640"/>
    </source>
</evidence>
<accession>A0A1X6PCF4</accession>
<proteinExistence type="predicted"/>
<dbReference type="EMBL" id="KV918809">
    <property type="protein sequence ID" value="OSX78599.1"/>
    <property type="molecule type" value="Genomic_DNA"/>
</dbReference>